<gene>
    <name evidence="7" type="ORF">GCM10017781_38170</name>
    <name evidence="8" type="ORF">HNQ07_004023</name>
</gene>
<keyword evidence="2" id="KW-0815">Transposition</keyword>
<dbReference type="InterPro" id="IPR002513">
    <property type="entry name" value="Tn3_Tnp_DDE_dom"/>
</dbReference>
<sequence>MPVEFLSDEQAARYGQYHQPLTPEQLTRYFYLSEEDHAFIARRRRDRNRLGCAVQLGTLRYLGNFLPEPTRVPDAVAQTLAQQLQVNPAALLDYRRRASTWYEHQHAILQHTGMQPFDGRQAFRLVRWLYAQLATGTLRPSLLFDLATYHPTGHQVVLPGVTVLARLIARVQERSGARTFQGLSRRLSPEQRTTLDALLILPPGQFRTPLEMLRTPPTRVSAPGLVAALARLEQIRATGVGRVGVEDIPEAHLTVLARQAQGAWAQTQLRMADDRRWSTLLVFVQHLERTATDDVLDVLVSLLGTLSLRGEARRRQERLRTLGDLDHAALILQDACRLLLDTGTPDAEVRAQVYAKVGEARLLEAVGTIQALAWEAEQPPDALSGQYSTVRRFLPALLRSVTLDGTPSAKPLLAAWTFLVTQEDTGRSRSRWEDAPRSFVPKVWARRVFPDGQPDRAWYTLCVLDRLQQALKRRGVFAPGSDRYRDPRAQLLQGDAWLAARDDMSRALDPMPDLAAWRAALTEAYTDVQHLAGAGTVTLREEAGHTHVSVSPLDAQLDSPALNDLRTRLALRLPAIELSELLLEVQAFSGFAGAFTPVTAGRTSWRDLPVSICAVLLAQACNIGLKAVARDDVPALTLARLSWVQQTHVRAEGITAANAHLVAAQDHLPLARQWGGGEVASADGLRFVVPVRMIHAGWNSTYFGSQRGVTYYNFTSNQFTSFHGIVIPGTLRDSLFVPSGLLEQQTHLDPRELMTDTHGSSDVIFGLFSLLGYRFNPRLADLGDQRFWRLDRNADYGELNDLSRHVINERLIAEHWEDMLRPVGSLKLGQVKATAVMRTVQRGGSLSGLGRAVAEVGRIEKTLYLLSYVRDDGYRRRILVQLNRGEGRHAVARAVFHGRRGELRQRYREGMEVQLGALGLVVNALVLWNTRYLQHALTHRTQTQGPVAPADIARLSPLLHEHVNMLGRYDFSLPEAVAGGHLRPLRDPSPLQASLEQLS</sequence>
<evidence type="ECO:0000259" key="6">
    <source>
        <dbReference type="Pfam" id="PF13700"/>
    </source>
</evidence>
<dbReference type="NCBIfam" id="NF033527">
    <property type="entry name" value="transpos_Tn3"/>
    <property type="match status" value="1"/>
</dbReference>
<dbReference type="GO" id="GO:0006313">
    <property type="term" value="P:DNA transposition"/>
    <property type="evidence" value="ECO:0007669"/>
    <property type="project" value="InterPro"/>
</dbReference>
<comment type="similarity">
    <text evidence="1">Belongs to the transposase 7 family.</text>
</comment>
<dbReference type="Pfam" id="PF01526">
    <property type="entry name" value="DDE_Tnp_Tn3"/>
    <property type="match status" value="1"/>
</dbReference>
<evidence type="ECO:0000313" key="7">
    <source>
        <dbReference type="EMBL" id="GHF58271.1"/>
    </source>
</evidence>
<reference evidence="7" key="1">
    <citation type="journal article" date="2014" name="Int. J. Syst. Evol. Microbiol.">
        <title>Complete genome of a new Firmicutes species belonging to the dominant human colonic microbiota ('Ruminococcus bicirculans') reveals two chromosomes and a selective capacity to utilize plant glucans.</title>
        <authorList>
            <consortium name="NISC Comparative Sequencing Program"/>
            <person name="Wegmann U."/>
            <person name="Louis P."/>
            <person name="Goesmann A."/>
            <person name="Henrissat B."/>
            <person name="Duncan S.H."/>
            <person name="Flint H.J."/>
        </authorList>
    </citation>
    <scope>NUCLEOTIDE SEQUENCE</scope>
    <source>
        <strain evidence="7">CGMCC 1.18437</strain>
    </source>
</reference>
<keyword evidence="4" id="KW-0233">DNA recombination</keyword>
<dbReference type="Pfam" id="PF13700">
    <property type="entry name" value="DUF4158"/>
    <property type="match status" value="1"/>
</dbReference>
<evidence type="ECO:0000259" key="5">
    <source>
        <dbReference type="Pfam" id="PF01526"/>
    </source>
</evidence>
<evidence type="ECO:0000256" key="4">
    <source>
        <dbReference type="ARBA" id="ARBA00023172"/>
    </source>
</evidence>
<organism evidence="8 9">
    <name type="scientific">Deinococcus metalli</name>
    <dbReference type="NCBI Taxonomy" id="1141878"/>
    <lineage>
        <taxon>Bacteria</taxon>
        <taxon>Thermotogati</taxon>
        <taxon>Deinococcota</taxon>
        <taxon>Deinococci</taxon>
        <taxon>Deinococcales</taxon>
        <taxon>Deinococcaceae</taxon>
        <taxon>Deinococcus</taxon>
    </lineage>
</organism>
<evidence type="ECO:0000256" key="2">
    <source>
        <dbReference type="ARBA" id="ARBA00022578"/>
    </source>
</evidence>
<reference evidence="10" key="2">
    <citation type="journal article" date="2019" name="Int. J. Syst. Evol. Microbiol.">
        <title>The Global Catalogue of Microorganisms (GCM) 10K type strain sequencing project: providing services to taxonomists for standard genome sequencing and annotation.</title>
        <authorList>
            <consortium name="The Broad Institute Genomics Platform"/>
            <consortium name="The Broad Institute Genome Sequencing Center for Infectious Disease"/>
            <person name="Wu L."/>
            <person name="Ma J."/>
        </authorList>
    </citation>
    <scope>NUCLEOTIDE SEQUENCE [LARGE SCALE GENOMIC DNA]</scope>
    <source>
        <strain evidence="10">CGMCC 1.18437</strain>
    </source>
</reference>
<dbReference type="InterPro" id="IPR025296">
    <property type="entry name" value="DUF4158"/>
</dbReference>
<dbReference type="Proteomes" id="UP000619376">
    <property type="component" value="Unassembled WGS sequence"/>
</dbReference>
<dbReference type="EMBL" id="BNAJ01000012">
    <property type="protein sequence ID" value="GHF58271.1"/>
    <property type="molecule type" value="Genomic_DNA"/>
</dbReference>
<reference evidence="7" key="4">
    <citation type="submission" date="2024-05" db="EMBL/GenBank/DDBJ databases">
        <authorList>
            <person name="Sun Q."/>
            <person name="Zhou Y."/>
        </authorList>
    </citation>
    <scope>NUCLEOTIDE SEQUENCE</scope>
    <source>
        <strain evidence="7">CGMCC 1.18437</strain>
    </source>
</reference>
<feature type="domain" description="Tn3 transposase DDE" evidence="5">
    <location>
        <begin position="580"/>
        <end position="969"/>
    </location>
</feature>
<evidence type="ECO:0000313" key="8">
    <source>
        <dbReference type="EMBL" id="MBB5378516.1"/>
    </source>
</evidence>
<proteinExistence type="inferred from homology"/>
<evidence type="ECO:0000256" key="1">
    <source>
        <dbReference type="ARBA" id="ARBA00009402"/>
    </source>
</evidence>
<dbReference type="GO" id="GO:0003677">
    <property type="term" value="F:DNA binding"/>
    <property type="evidence" value="ECO:0007669"/>
    <property type="project" value="UniProtKB-KW"/>
</dbReference>
<dbReference type="Proteomes" id="UP000539473">
    <property type="component" value="Unassembled WGS sequence"/>
</dbReference>
<keyword evidence="10" id="KW-1185">Reference proteome</keyword>
<evidence type="ECO:0000256" key="3">
    <source>
        <dbReference type="ARBA" id="ARBA00023125"/>
    </source>
</evidence>
<protein>
    <submittedName>
        <fullName evidence="7 8">Transposase</fullName>
    </submittedName>
</protein>
<evidence type="ECO:0000313" key="9">
    <source>
        <dbReference type="Proteomes" id="UP000539473"/>
    </source>
</evidence>
<dbReference type="GO" id="GO:0004803">
    <property type="term" value="F:transposase activity"/>
    <property type="evidence" value="ECO:0007669"/>
    <property type="project" value="InterPro"/>
</dbReference>
<reference evidence="8 9" key="3">
    <citation type="submission" date="2020-08" db="EMBL/GenBank/DDBJ databases">
        <title>Genomic Encyclopedia of Type Strains, Phase IV (KMG-IV): sequencing the most valuable type-strain genomes for metagenomic binning, comparative biology and taxonomic classification.</title>
        <authorList>
            <person name="Goeker M."/>
        </authorList>
    </citation>
    <scope>NUCLEOTIDE SEQUENCE [LARGE SCALE GENOMIC DNA]</scope>
    <source>
        <strain evidence="8 9">DSM 27521</strain>
    </source>
</reference>
<evidence type="ECO:0000313" key="10">
    <source>
        <dbReference type="Proteomes" id="UP000619376"/>
    </source>
</evidence>
<feature type="domain" description="DUF4158" evidence="6">
    <location>
        <begin position="5"/>
        <end position="171"/>
    </location>
</feature>
<accession>A0A7W8NR37</accession>
<keyword evidence="3" id="KW-0238">DNA-binding</keyword>
<dbReference type="InterPro" id="IPR047653">
    <property type="entry name" value="Tn3-like_transpos"/>
</dbReference>
<dbReference type="AlphaFoldDB" id="A0A7W8NR37"/>
<name>A0A7W8NR37_9DEIO</name>
<comment type="caution">
    <text evidence="8">The sequence shown here is derived from an EMBL/GenBank/DDBJ whole genome shotgun (WGS) entry which is preliminary data.</text>
</comment>
<dbReference type="RefSeq" id="WP_184115061.1">
    <property type="nucleotide sequence ID" value="NZ_BNAJ01000012.1"/>
</dbReference>
<dbReference type="EMBL" id="JACHFK010000013">
    <property type="protein sequence ID" value="MBB5378516.1"/>
    <property type="molecule type" value="Genomic_DNA"/>
</dbReference>